<keyword evidence="2" id="KW-1185">Reference proteome</keyword>
<reference evidence="1 2" key="1">
    <citation type="submission" date="2018-03" db="EMBL/GenBank/DDBJ databases">
        <title>Aquarubrobacter algicola gen. nov., sp. nov., a novel actinobacterium isolated from shallow eutrophic lake during the end of cyanobacterial harmful algal blooms.</title>
        <authorList>
            <person name="Chun S.J."/>
        </authorList>
    </citation>
    <scope>NUCLEOTIDE SEQUENCE [LARGE SCALE GENOMIC DNA]</scope>
    <source>
        <strain evidence="1 2">Seoho-28</strain>
    </source>
</reference>
<dbReference type="AlphaFoldDB" id="A0A2T4UE05"/>
<comment type="caution">
    <text evidence="1">The sequence shown here is derived from an EMBL/GenBank/DDBJ whole genome shotgun (WGS) entry which is preliminary data.</text>
</comment>
<organism evidence="1 2">
    <name type="scientific">Paraconexibacter algicola</name>
    <dbReference type="NCBI Taxonomy" id="2133960"/>
    <lineage>
        <taxon>Bacteria</taxon>
        <taxon>Bacillati</taxon>
        <taxon>Actinomycetota</taxon>
        <taxon>Thermoleophilia</taxon>
        <taxon>Solirubrobacterales</taxon>
        <taxon>Paraconexibacteraceae</taxon>
        <taxon>Paraconexibacter</taxon>
    </lineage>
</organism>
<name>A0A2T4UE05_9ACTN</name>
<dbReference type="Proteomes" id="UP000240739">
    <property type="component" value="Unassembled WGS sequence"/>
</dbReference>
<accession>A0A2T4UE05</accession>
<proteinExistence type="predicted"/>
<protein>
    <submittedName>
        <fullName evidence="1">Uncharacterized protein</fullName>
    </submittedName>
</protein>
<sequence length="68" mass="7388">MYPTIREWLRGGTVATEPLIVELLHAINHADAGGSFRASQGKPFCGECHVWRSQQHRSAPSTEDGGVA</sequence>
<dbReference type="EMBL" id="PYYB01000003">
    <property type="protein sequence ID" value="PTL55737.1"/>
    <property type="molecule type" value="Genomic_DNA"/>
</dbReference>
<evidence type="ECO:0000313" key="2">
    <source>
        <dbReference type="Proteomes" id="UP000240739"/>
    </source>
</evidence>
<gene>
    <name evidence="1" type="ORF">C7Y72_19095</name>
</gene>
<evidence type="ECO:0000313" key="1">
    <source>
        <dbReference type="EMBL" id="PTL55737.1"/>
    </source>
</evidence>